<gene>
    <name evidence="3" type="ORF">CLV85_1028</name>
</gene>
<evidence type="ECO:0000256" key="2">
    <source>
        <dbReference type="SAM" id="Phobius"/>
    </source>
</evidence>
<evidence type="ECO:0000313" key="3">
    <source>
        <dbReference type="EMBL" id="PJJ81845.1"/>
    </source>
</evidence>
<evidence type="ECO:0000256" key="1">
    <source>
        <dbReference type="SAM" id="MobiDB-lite"/>
    </source>
</evidence>
<feature type="compositionally biased region" description="Pro residues" evidence="1">
    <location>
        <begin position="95"/>
        <end position="105"/>
    </location>
</feature>
<dbReference type="Proteomes" id="UP000231742">
    <property type="component" value="Unassembled WGS sequence"/>
</dbReference>
<organism evidence="3 4">
    <name type="scientific">Salinibacterium amurskyense</name>
    <dbReference type="NCBI Taxonomy" id="205941"/>
    <lineage>
        <taxon>Bacteria</taxon>
        <taxon>Bacillati</taxon>
        <taxon>Actinomycetota</taxon>
        <taxon>Actinomycetes</taxon>
        <taxon>Micrococcales</taxon>
        <taxon>Microbacteriaceae</taxon>
        <taxon>Salinibacterium</taxon>
    </lineage>
</organism>
<dbReference type="EMBL" id="PGFH01000001">
    <property type="protein sequence ID" value="PJJ81845.1"/>
    <property type="molecule type" value="Genomic_DNA"/>
</dbReference>
<accession>A0A2M9D803</accession>
<feature type="transmembrane region" description="Helical" evidence="2">
    <location>
        <begin position="604"/>
        <end position="623"/>
    </location>
</feature>
<name>A0A2M9D803_9MICO</name>
<keyword evidence="4" id="KW-1185">Reference proteome</keyword>
<feature type="compositionally biased region" description="Low complexity" evidence="1">
    <location>
        <begin position="70"/>
        <end position="94"/>
    </location>
</feature>
<feature type="region of interest" description="Disordered" evidence="1">
    <location>
        <begin position="62"/>
        <end position="157"/>
    </location>
</feature>
<comment type="caution">
    <text evidence="3">The sequence shown here is derived from an EMBL/GenBank/DDBJ whole genome shotgun (WGS) entry which is preliminary data.</text>
</comment>
<protein>
    <submittedName>
        <fullName evidence="3">Uncharacterized protein</fullName>
    </submittedName>
</protein>
<keyword evidence="2" id="KW-0472">Membrane</keyword>
<keyword evidence="2" id="KW-0812">Transmembrane</keyword>
<proteinExistence type="predicted"/>
<dbReference type="AlphaFoldDB" id="A0A2M9D803"/>
<feature type="compositionally biased region" description="Low complexity" evidence="1">
    <location>
        <begin position="123"/>
        <end position="137"/>
    </location>
</feature>
<keyword evidence="2" id="KW-1133">Transmembrane helix</keyword>
<evidence type="ECO:0000313" key="4">
    <source>
        <dbReference type="Proteomes" id="UP000231742"/>
    </source>
</evidence>
<sequence>MAAPILQLRADASKCIPPCRKLPLMSLKKLLAAVASVTLTAGALFGVSAPAFADDALPAHDPAVTQTTTAPSSSESPSAAPVPAAPQPVVAAPVEPVPEPEPEPAPASAASPAPVAPTPAVSPAPDAAKQPAAQAIAVEPSVARSAQPEQQARPDNDKKVWVCKFVSSDNSPSGYQLKSGKQPIHVSVNALGDDVNDTGSFNDRQPSFVVASDDASLCSYTEVIVDEEVTCPTYQYGGIVNITTTTKLFYGTTQVSFEQTQSTRQLTADELRACNPPPVTVYVCQFVPSDSHPSGWVVKAGAQPVLMLESELGDDVNDTGDFDATTPSFIVASDDSVLCASNTEERSTEVRCPSASNRGFATITIVHSYFYGSTKVDESTAVTVRDLTAEEIANCPEVGGDRVATAVVSFEQATCNAPQRLILGPVVNAVWGEITDPEGPADYSVTATATNGAQFPAVAPGLRIALGSQTLTFSGVLNPQLDPTDPECDLVTLGLVMPAVSFAQASCSVGGTYTLGVAAGYDPALVTFTVNGVPGISAGTYPVTASGSVLVTTQVVEPNGLELEWSDPPAFAFAVPSDDDCISPEVITAELPTLAYTGSGGVSVVWWLLPASMIVLGGAAVFVRRRMEADAR</sequence>
<reference evidence="3 4" key="1">
    <citation type="submission" date="2017-11" db="EMBL/GenBank/DDBJ databases">
        <title>Genomic Encyclopedia of Archaeal and Bacterial Type Strains, Phase II (KMG-II): From Individual Species to Whole Genera.</title>
        <authorList>
            <person name="Goeker M."/>
        </authorList>
    </citation>
    <scope>NUCLEOTIDE SEQUENCE [LARGE SCALE GENOMIC DNA]</scope>
    <source>
        <strain evidence="3 4">DSM 16400</strain>
    </source>
</reference>